<dbReference type="GO" id="GO:0033167">
    <property type="term" value="C:ARC complex"/>
    <property type="evidence" value="ECO:0007669"/>
    <property type="project" value="InterPro"/>
</dbReference>
<feature type="region of interest" description="Disordered" evidence="1">
    <location>
        <begin position="44"/>
        <end position="87"/>
    </location>
</feature>
<dbReference type="EMBL" id="KN840524">
    <property type="protein sequence ID" value="KIP06160.1"/>
    <property type="molecule type" value="Genomic_DNA"/>
</dbReference>
<reference evidence="2 3" key="1">
    <citation type="journal article" date="2014" name="PLoS Genet.">
        <title>Analysis of the Phlebiopsis gigantea genome, transcriptome and secretome provides insight into its pioneer colonization strategies of wood.</title>
        <authorList>
            <person name="Hori C."/>
            <person name="Ishida T."/>
            <person name="Igarashi K."/>
            <person name="Samejima M."/>
            <person name="Suzuki H."/>
            <person name="Master E."/>
            <person name="Ferreira P."/>
            <person name="Ruiz-Duenas F.J."/>
            <person name="Held B."/>
            <person name="Canessa P."/>
            <person name="Larrondo L.F."/>
            <person name="Schmoll M."/>
            <person name="Druzhinina I.S."/>
            <person name="Kubicek C.P."/>
            <person name="Gaskell J.A."/>
            <person name="Kersten P."/>
            <person name="St John F."/>
            <person name="Glasner J."/>
            <person name="Sabat G."/>
            <person name="Splinter BonDurant S."/>
            <person name="Syed K."/>
            <person name="Yadav J."/>
            <person name="Mgbeahuruike A.C."/>
            <person name="Kovalchuk A."/>
            <person name="Asiegbu F.O."/>
            <person name="Lackner G."/>
            <person name="Hoffmeister D."/>
            <person name="Rencoret J."/>
            <person name="Gutierrez A."/>
            <person name="Sun H."/>
            <person name="Lindquist E."/>
            <person name="Barry K."/>
            <person name="Riley R."/>
            <person name="Grigoriev I.V."/>
            <person name="Henrissat B."/>
            <person name="Kues U."/>
            <person name="Berka R.M."/>
            <person name="Martinez A.T."/>
            <person name="Covert S.F."/>
            <person name="Blanchette R.A."/>
            <person name="Cullen D."/>
        </authorList>
    </citation>
    <scope>NUCLEOTIDE SEQUENCE [LARGE SCALE GENOMIC DNA]</scope>
    <source>
        <strain evidence="2 3">11061_1 CR5-6</strain>
    </source>
</reference>
<protein>
    <submittedName>
        <fullName evidence="2">Uncharacterized protein</fullName>
    </submittedName>
</protein>
<dbReference type="OrthoDB" id="435402at2759"/>
<keyword evidence="3" id="KW-1185">Reference proteome</keyword>
<feature type="region of interest" description="Disordered" evidence="1">
    <location>
        <begin position="356"/>
        <end position="376"/>
    </location>
</feature>
<dbReference type="AlphaFoldDB" id="A0A0C3S9F6"/>
<dbReference type="Pfam" id="PF09692">
    <property type="entry name" value="Arb1"/>
    <property type="match status" value="1"/>
</dbReference>
<accession>A0A0C3S9F6</accession>
<evidence type="ECO:0000313" key="2">
    <source>
        <dbReference type="EMBL" id="KIP06160.1"/>
    </source>
</evidence>
<sequence>MATPSDPPLSDFPFYRFPPFPQPPPGAKIPVWSEFKSRGIQIILDPESGEIERDGRGVPTAKLGSSHSLTNGERKKNKSKKMRQTSVLPNGQQVRLKWYEEWEELESTRRVNINPSCNRIDRLHEAAAAFKAGRPWPPPLPDYNPLLIWDYWRLHLGIISQIQTEAKKDKTRFNPAEAADDSGDDDQPADIGEQTTPVAVVVDPEERKKLEEDRRAPQESEQKTPDEEAMARREHFHQLREVKKDSFLDDPEFCVKIFFSSHWRDKGYIHDEKKCLEGPILVGFFLRYLLRSRVFPEEEAALKRAIALCDLAKKELPATWTLGRALPDKLNKGFEYLNTMMTTGMYGRGLLLDPYSDGEDDNSDDDDDDKAANERDAKKRKLEELCADEPTVQVIDPDNMDLDAAVYADALADNVDVNGAEIKPSVWGAPEPSEPVDASGDGGWGNTWDGGWGSSAAGDSSGWTYVMKNELFAHLGPTALPFTHTTGIVERSTRKITKVIRPPTDARSAQDVSQPEAIEQELERRLGQVILTPWVKIGNHVASDIVPPDVLPDSRGAVVIPLLSKSDLMNHGIRNGGRRSLEDPPDAANTTGPYPPFDPRTDEIRLLVDPQVLDLFEQSLGMGVCATWVQVARKETPGDDVRPEVDLSTKKGRKAPPPRGAAGKNGEPTKFWYMEQVSFVCTSFHTDRYYANQE</sequence>
<feature type="region of interest" description="Disordered" evidence="1">
    <location>
        <begin position="636"/>
        <end position="667"/>
    </location>
</feature>
<dbReference type="HOGENOM" id="CLU_015635_0_0_1"/>
<feature type="compositionally biased region" description="Basic and acidic residues" evidence="1">
    <location>
        <begin position="636"/>
        <end position="649"/>
    </location>
</feature>
<feature type="compositionally biased region" description="Basic and acidic residues" evidence="1">
    <location>
        <begin position="204"/>
        <end position="231"/>
    </location>
</feature>
<feature type="compositionally biased region" description="Acidic residues" evidence="1">
    <location>
        <begin position="178"/>
        <end position="188"/>
    </location>
</feature>
<evidence type="ECO:0000313" key="3">
    <source>
        <dbReference type="Proteomes" id="UP000053257"/>
    </source>
</evidence>
<proteinExistence type="predicted"/>
<dbReference type="Proteomes" id="UP000053257">
    <property type="component" value="Unassembled WGS sequence"/>
</dbReference>
<feature type="region of interest" description="Disordered" evidence="1">
    <location>
        <begin position="166"/>
        <end position="231"/>
    </location>
</feature>
<dbReference type="InterPro" id="IPR018606">
    <property type="entry name" value="Arb1"/>
</dbReference>
<gene>
    <name evidence="2" type="ORF">PHLGIDRAFT_128446</name>
</gene>
<organism evidence="2 3">
    <name type="scientific">Phlebiopsis gigantea (strain 11061_1 CR5-6)</name>
    <name type="common">White-rot fungus</name>
    <name type="synonym">Peniophora gigantea</name>
    <dbReference type="NCBI Taxonomy" id="745531"/>
    <lineage>
        <taxon>Eukaryota</taxon>
        <taxon>Fungi</taxon>
        <taxon>Dikarya</taxon>
        <taxon>Basidiomycota</taxon>
        <taxon>Agaricomycotina</taxon>
        <taxon>Agaricomycetes</taxon>
        <taxon>Polyporales</taxon>
        <taxon>Phanerochaetaceae</taxon>
        <taxon>Phlebiopsis</taxon>
    </lineage>
</organism>
<dbReference type="STRING" id="745531.A0A0C3S9F6"/>
<evidence type="ECO:0000256" key="1">
    <source>
        <dbReference type="SAM" id="MobiDB-lite"/>
    </source>
</evidence>
<feature type="compositionally biased region" description="Acidic residues" evidence="1">
    <location>
        <begin position="356"/>
        <end position="369"/>
    </location>
</feature>
<feature type="region of interest" description="Disordered" evidence="1">
    <location>
        <begin position="571"/>
        <end position="598"/>
    </location>
</feature>
<name>A0A0C3S9F6_PHLG1</name>
<dbReference type="GO" id="GO:0031047">
    <property type="term" value="P:regulatory ncRNA-mediated gene silencing"/>
    <property type="evidence" value="ECO:0007669"/>
    <property type="project" value="InterPro"/>
</dbReference>